<dbReference type="Pfam" id="PF00015">
    <property type="entry name" value="MCPsignal"/>
    <property type="match status" value="1"/>
</dbReference>
<evidence type="ECO:0000256" key="5">
    <source>
        <dbReference type="ARBA" id="ARBA00023136"/>
    </source>
</evidence>
<dbReference type="SMART" id="SM00304">
    <property type="entry name" value="HAMP"/>
    <property type="match status" value="1"/>
</dbReference>
<dbReference type="Gene3D" id="1.10.287.950">
    <property type="entry name" value="Methyl-accepting chemotaxis protein"/>
    <property type="match status" value="1"/>
</dbReference>
<reference evidence="13 14" key="1">
    <citation type="submission" date="2015-03" db="EMBL/GenBank/DDBJ databases">
        <title>Genome sequencing of Methylobacterium tarhaniae DSM 25844.</title>
        <authorList>
            <person name="Chaudhry V."/>
            <person name="Patil P.B."/>
        </authorList>
    </citation>
    <scope>NUCLEOTIDE SEQUENCE [LARGE SCALE GENOMIC DNA]</scope>
    <source>
        <strain evidence="13 14">DSM 25844</strain>
    </source>
</reference>
<comment type="caution">
    <text evidence="13">The sequence shown here is derived from an EMBL/GenBank/DDBJ whole genome shotgun (WGS) entry which is preliminary data.</text>
</comment>
<dbReference type="Gene3D" id="1.10.8.500">
    <property type="entry name" value="HAMP domain in histidine kinase"/>
    <property type="match status" value="1"/>
</dbReference>
<dbReference type="AlphaFoldDB" id="A0A0J6SPA7"/>
<gene>
    <name evidence="13" type="ORF">VQ03_22240</name>
</gene>
<keyword evidence="3 10" id="KW-0812">Transmembrane</keyword>
<evidence type="ECO:0000313" key="13">
    <source>
        <dbReference type="EMBL" id="KMO35223.1"/>
    </source>
</evidence>
<evidence type="ECO:0000256" key="10">
    <source>
        <dbReference type="SAM" id="Phobius"/>
    </source>
</evidence>
<comment type="similarity">
    <text evidence="7">Belongs to the methyl-accepting chemotaxis (MCP) protein family.</text>
</comment>
<feature type="domain" description="Methyl-accepting transducer" evidence="11">
    <location>
        <begin position="265"/>
        <end position="519"/>
    </location>
</feature>
<evidence type="ECO:0000256" key="7">
    <source>
        <dbReference type="ARBA" id="ARBA00029447"/>
    </source>
</evidence>
<evidence type="ECO:0000256" key="4">
    <source>
        <dbReference type="ARBA" id="ARBA00022989"/>
    </source>
</evidence>
<sequence length="546" mass="55842">MMAVAVIGFGAVVAYALRANHDSLMAERVAKMRALSDMALAAATQLEGQVKAGAITRETAMAQFSARANDMRYEGDNYIAVYDFAGTALVIPPKPEWVGKDMSGLKDAGGMLLVKAITDIARSGMPGTLRYLFTRPGGTAHVPKLSYIQGFAPWKLAIFTGVYVDDIDAAFWHHALWLCVIAGAALVGVGLFGILGWRSIVGGLEDLSGSTAALAQGRYDLAVPGTRRRDEIGGIARAIDGFRVVLMEREALAAERDASEAQARRAAQMSQEVRNFESKVADVLAQVDAAAQDLDATARAMSGTAAEAANRAGTAATSAAVASREAGGLAEAAEGLGQSIATVGADVREAAAMAQDAVTGTDRTAAVMQSLNDAAARIGNVVSVIAGVASQTNLLALNATIEAARAGEAGRGFAVVAAEVKQLAGQTDRATQEISAQVAAIQDTTRQATAAMSEVATQARAISGVSARVAAAVEAQVGATQAIVRSVAEAASGTAEVSGSVEGLALDAEATGEAARHVLAAADTVAQQSASIGAEVNRFLATLRAA</sequence>
<name>A0A0J6SPA7_9HYPH</name>
<organism evidence="13 14">
    <name type="scientific">Methylobacterium tarhaniae</name>
    <dbReference type="NCBI Taxonomy" id="1187852"/>
    <lineage>
        <taxon>Bacteria</taxon>
        <taxon>Pseudomonadati</taxon>
        <taxon>Pseudomonadota</taxon>
        <taxon>Alphaproteobacteria</taxon>
        <taxon>Hyphomicrobiales</taxon>
        <taxon>Methylobacteriaceae</taxon>
        <taxon>Methylobacterium</taxon>
    </lineage>
</organism>
<dbReference type="PROSITE" id="PS50111">
    <property type="entry name" value="CHEMOTAXIS_TRANSDUC_2"/>
    <property type="match status" value="1"/>
</dbReference>
<dbReference type="GO" id="GO:0007165">
    <property type="term" value="P:signal transduction"/>
    <property type="evidence" value="ECO:0007669"/>
    <property type="project" value="UniProtKB-KW"/>
</dbReference>
<keyword evidence="9" id="KW-0175">Coiled coil</keyword>
<evidence type="ECO:0000259" key="12">
    <source>
        <dbReference type="PROSITE" id="PS50885"/>
    </source>
</evidence>
<comment type="subcellular location">
    <subcellularLocation>
        <location evidence="1">Cell membrane</location>
        <topology evidence="1">Multi-pass membrane protein</topology>
    </subcellularLocation>
</comment>
<dbReference type="OrthoDB" id="3378718at2"/>
<dbReference type="PROSITE" id="PS50885">
    <property type="entry name" value="HAMP"/>
    <property type="match status" value="1"/>
</dbReference>
<evidence type="ECO:0000256" key="1">
    <source>
        <dbReference type="ARBA" id="ARBA00004651"/>
    </source>
</evidence>
<dbReference type="InterPro" id="IPR003660">
    <property type="entry name" value="HAMP_dom"/>
</dbReference>
<proteinExistence type="inferred from homology"/>
<evidence type="ECO:0000313" key="14">
    <source>
        <dbReference type="Proteomes" id="UP000036449"/>
    </source>
</evidence>
<dbReference type="Gene3D" id="3.30.450.20">
    <property type="entry name" value="PAS domain"/>
    <property type="match status" value="1"/>
</dbReference>
<keyword evidence="2" id="KW-1003">Cell membrane</keyword>
<dbReference type="GO" id="GO:0005886">
    <property type="term" value="C:plasma membrane"/>
    <property type="evidence" value="ECO:0007669"/>
    <property type="project" value="UniProtKB-SubCell"/>
</dbReference>
<feature type="transmembrane region" description="Helical" evidence="10">
    <location>
        <begin position="175"/>
        <end position="197"/>
    </location>
</feature>
<dbReference type="InterPro" id="IPR004089">
    <property type="entry name" value="MCPsignal_dom"/>
</dbReference>
<keyword evidence="4 10" id="KW-1133">Transmembrane helix</keyword>
<dbReference type="InterPro" id="IPR033480">
    <property type="entry name" value="sCache_2"/>
</dbReference>
<dbReference type="PANTHER" id="PTHR32089:SF112">
    <property type="entry name" value="LYSOZYME-LIKE PROTEIN-RELATED"/>
    <property type="match status" value="1"/>
</dbReference>
<keyword evidence="5 10" id="KW-0472">Membrane</keyword>
<dbReference type="PANTHER" id="PTHR32089">
    <property type="entry name" value="METHYL-ACCEPTING CHEMOTAXIS PROTEIN MCPB"/>
    <property type="match status" value="1"/>
</dbReference>
<evidence type="ECO:0000256" key="6">
    <source>
        <dbReference type="ARBA" id="ARBA00023224"/>
    </source>
</evidence>
<evidence type="ECO:0000259" key="11">
    <source>
        <dbReference type="PROSITE" id="PS50111"/>
    </source>
</evidence>
<dbReference type="Proteomes" id="UP000036449">
    <property type="component" value="Unassembled WGS sequence"/>
</dbReference>
<evidence type="ECO:0000256" key="3">
    <source>
        <dbReference type="ARBA" id="ARBA00022692"/>
    </source>
</evidence>
<dbReference type="Pfam" id="PF00672">
    <property type="entry name" value="HAMP"/>
    <property type="match status" value="1"/>
</dbReference>
<protein>
    <submittedName>
        <fullName evidence="13">Chemotaxis protein</fullName>
    </submittedName>
</protein>
<dbReference type="SMART" id="SM00283">
    <property type="entry name" value="MA"/>
    <property type="match status" value="1"/>
</dbReference>
<dbReference type="PATRIC" id="fig|1187852.3.peg.1958"/>
<evidence type="ECO:0000256" key="8">
    <source>
        <dbReference type="PROSITE-ProRule" id="PRU00284"/>
    </source>
</evidence>
<feature type="coiled-coil region" evidence="9">
    <location>
        <begin position="244"/>
        <end position="286"/>
    </location>
</feature>
<dbReference type="Pfam" id="PF17200">
    <property type="entry name" value="sCache_2"/>
    <property type="match status" value="1"/>
</dbReference>
<dbReference type="SMART" id="SM01049">
    <property type="entry name" value="Cache_2"/>
    <property type="match status" value="1"/>
</dbReference>
<accession>A0A0J6SPA7</accession>
<evidence type="ECO:0000256" key="9">
    <source>
        <dbReference type="SAM" id="Coils"/>
    </source>
</evidence>
<keyword evidence="14" id="KW-1185">Reference proteome</keyword>
<keyword evidence="6 8" id="KW-0807">Transducer</keyword>
<dbReference type="EMBL" id="LABZ01000168">
    <property type="protein sequence ID" value="KMO35223.1"/>
    <property type="molecule type" value="Genomic_DNA"/>
</dbReference>
<feature type="domain" description="HAMP" evidence="12">
    <location>
        <begin position="198"/>
        <end position="251"/>
    </location>
</feature>
<evidence type="ECO:0000256" key="2">
    <source>
        <dbReference type="ARBA" id="ARBA00022475"/>
    </source>
</evidence>
<dbReference type="SUPFAM" id="SSF58104">
    <property type="entry name" value="Methyl-accepting chemotaxis protein (MCP) signaling domain"/>
    <property type="match status" value="1"/>
</dbReference>